<reference evidence="2 3" key="1">
    <citation type="submission" date="2019-06" db="EMBL/GenBank/DDBJ databases">
        <title>Sequencing the genomes of 1000 actinobacteria strains.</title>
        <authorList>
            <person name="Klenk H.-P."/>
        </authorList>
    </citation>
    <scope>NUCLEOTIDE SEQUENCE [LARGE SCALE GENOMIC DNA]</scope>
    <source>
        <strain evidence="2 3">DSM 43186</strain>
    </source>
</reference>
<evidence type="ECO:0000313" key="2">
    <source>
        <dbReference type="EMBL" id="TQM72806.1"/>
    </source>
</evidence>
<protein>
    <recommendedName>
        <fullName evidence="1">DUF8083 domain-containing protein</fullName>
    </recommendedName>
</protein>
<dbReference type="Proteomes" id="UP000319213">
    <property type="component" value="Unassembled WGS sequence"/>
</dbReference>
<dbReference type="InterPro" id="IPR058396">
    <property type="entry name" value="DUF8083"/>
</dbReference>
<dbReference type="Pfam" id="PF26312">
    <property type="entry name" value="DUF8083"/>
    <property type="match status" value="1"/>
</dbReference>
<comment type="caution">
    <text evidence="2">The sequence shown here is derived from an EMBL/GenBank/DDBJ whole genome shotgun (WGS) entry which is preliminary data.</text>
</comment>
<sequence>MFASERALVRQTGDRRGTIRVVLPYAAYLRVYEPLAAFPEPARSQWARYVDLPDRPRRAHALEAEHAEAIRRLLGVPPIPVPEHESRDAYLRRVDDTLYVCPWETRLRSWLAFGRFRGSIPAKLANRFVPAAIAEQTADDFDRYRRQVGAEGLRPHIRTSTWHVPTAWFVPFDSAERWLVLGTREQTSGEPSAATTTTPARNLLYVTSMAQARRRVARALAVLRRHVGRRMGDVSAIHQVEDVGRWLEEFHPHSLVELDYGGLVHLMDDETLRSDQSVAELAAALTGLDTGQEELAYAMYQRVILRWRSIQALESAN</sequence>
<keyword evidence="3" id="KW-1185">Reference proteome</keyword>
<gene>
    <name evidence="2" type="ORF">FHX40_4966</name>
</gene>
<dbReference type="EMBL" id="VFPQ01000002">
    <property type="protein sequence ID" value="TQM72806.1"/>
    <property type="molecule type" value="Genomic_DNA"/>
</dbReference>
<proteinExistence type="predicted"/>
<evidence type="ECO:0000259" key="1">
    <source>
        <dbReference type="Pfam" id="PF26312"/>
    </source>
</evidence>
<accession>A0A543IQF1</accession>
<name>A0A543IQF1_9ACTN</name>
<dbReference type="AlphaFoldDB" id="A0A543IQF1"/>
<organism evidence="2 3">
    <name type="scientific">Thermopolyspora flexuosa</name>
    <dbReference type="NCBI Taxonomy" id="103836"/>
    <lineage>
        <taxon>Bacteria</taxon>
        <taxon>Bacillati</taxon>
        <taxon>Actinomycetota</taxon>
        <taxon>Actinomycetes</taxon>
        <taxon>Streptosporangiales</taxon>
        <taxon>Streptosporangiaceae</taxon>
        <taxon>Thermopolyspora</taxon>
    </lineage>
</organism>
<feature type="domain" description="DUF8083" evidence="1">
    <location>
        <begin position="25"/>
        <end position="314"/>
    </location>
</feature>
<evidence type="ECO:0000313" key="3">
    <source>
        <dbReference type="Proteomes" id="UP000319213"/>
    </source>
</evidence>